<feature type="signal peptide" evidence="2">
    <location>
        <begin position="1"/>
        <end position="30"/>
    </location>
</feature>
<keyword evidence="5" id="KW-1185">Reference proteome</keyword>
<dbReference type="Gene3D" id="3.20.20.370">
    <property type="entry name" value="Glycoside hydrolase/deacetylase"/>
    <property type="match status" value="1"/>
</dbReference>
<dbReference type="PANTHER" id="PTHR10587">
    <property type="entry name" value="GLYCOSYL TRANSFERASE-RELATED"/>
    <property type="match status" value="1"/>
</dbReference>
<dbReference type="AlphaFoldDB" id="A0A4Q7X0U2"/>
<dbReference type="EMBL" id="SHKR01000012">
    <property type="protein sequence ID" value="RZU16228.1"/>
    <property type="molecule type" value="Genomic_DNA"/>
</dbReference>
<evidence type="ECO:0000256" key="2">
    <source>
        <dbReference type="SAM" id="SignalP"/>
    </source>
</evidence>
<dbReference type="InterPro" id="IPR002509">
    <property type="entry name" value="NODB_dom"/>
</dbReference>
<gene>
    <name evidence="4" type="ORF">EV645_3779</name>
</gene>
<evidence type="ECO:0000256" key="1">
    <source>
        <dbReference type="SAM" id="MobiDB-lite"/>
    </source>
</evidence>
<reference evidence="4 5" key="1">
    <citation type="journal article" date="2015" name="Stand. Genomic Sci.">
        <title>Genomic Encyclopedia of Bacterial and Archaeal Type Strains, Phase III: the genomes of soil and plant-associated and newly described type strains.</title>
        <authorList>
            <person name="Whitman W.B."/>
            <person name="Woyke T."/>
            <person name="Klenk H.P."/>
            <person name="Zhou Y."/>
            <person name="Lilburn T.G."/>
            <person name="Beck B.J."/>
            <person name="De Vos P."/>
            <person name="Vandamme P."/>
            <person name="Eisen J.A."/>
            <person name="Garrity G."/>
            <person name="Hugenholtz P."/>
            <person name="Kyrpides N.C."/>
        </authorList>
    </citation>
    <scope>NUCLEOTIDE SEQUENCE [LARGE SCALE GENOMIC DNA]</scope>
    <source>
        <strain evidence="4 5">VKM Ac-2540</strain>
    </source>
</reference>
<dbReference type="PANTHER" id="PTHR10587:SF137">
    <property type="entry name" value="4-DEOXY-4-FORMAMIDO-L-ARABINOSE-PHOSPHOUNDECAPRENOL DEFORMYLASE ARND-RELATED"/>
    <property type="match status" value="1"/>
</dbReference>
<dbReference type="Proteomes" id="UP000292027">
    <property type="component" value="Unassembled WGS sequence"/>
</dbReference>
<evidence type="ECO:0000259" key="3">
    <source>
        <dbReference type="PROSITE" id="PS51677"/>
    </source>
</evidence>
<dbReference type="InterPro" id="IPR050248">
    <property type="entry name" value="Polysacc_deacetylase_ArnD"/>
</dbReference>
<feature type="region of interest" description="Disordered" evidence="1">
    <location>
        <begin position="35"/>
        <end position="71"/>
    </location>
</feature>
<dbReference type="SUPFAM" id="SSF88713">
    <property type="entry name" value="Glycoside hydrolase/deacetylase"/>
    <property type="match status" value="1"/>
</dbReference>
<dbReference type="Pfam" id="PF01522">
    <property type="entry name" value="Polysacc_deac_1"/>
    <property type="match status" value="1"/>
</dbReference>
<dbReference type="InterPro" id="IPR011330">
    <property type="entry name" value="Glyco_hydro/deAcase_b/a-brl"/>
</dbReference>
<organism evidence="4 5">
    <name type="scientific">Kribbella rubisoli</name>
    <dbReference type="NCBI Taxonomy" id="3075929"/>
    <lineage>
        <taxon>Bacteria</taxon>
        <taxon>Bacillati</taxon>
        <taxon>Actinomycetota</taxon>
        <taxon>Actinomycetes</taxon>
        <taxon>Propionibacteriales</taxon>
        <taxon>Kribbellaceae</taxon>
        <taxon>Kribbella</taxon>
    </lineage>
</organism>
<name>A0A4Q7X0U2_9ACTN</name>
<dbReference type="GO" id="GO:0016810">
    <property type="term" value="F:hydrolase activity, acting on carbon-nitrogen (but not peptide) bonds"/>
    <property type="evidence" value="ECO:0007669"/>
    <property type="project" value="InterPro"/>
</dbReference>
<sequence>MRHRFGLPIGLALGAAVAIGCLHAASSVEAGTANAAESAPRAVVSTTPARPTTPAPSSAQTTKPAGPVKQAQGKVVYLTSDDGPDPHWTPEVLAVLAKHDAHGTFFMLAQNADPHPDLVDQVRAAGNSIGNHSVSHPQLPKLSPAQLHHQVADGVQSKCFRPPYGATNARVRAEIHRDGMQQVLWDVDPEDWARPGTATIVQRVLAGARPGAIILMHDGGGNRAQTVAALDQVLTTLSARGYTFATLSC</sequence>
<evidence type="ECO:0000313" key="5">
    <source>
        <dbReference type="Proteomes" id="UP000292027"/>
    </source>
</evidence>
<dbReference type="CDD" id="cd10917">
    <property type="entry name" value="CE4_NodB_like_6s_7s"/>
    <property type="match status" value="1"/>
</dbReference>
<feature type="domain" description="NodB homology" evidence="3">
    <location>
        <begin position="74"/>
        <end position="245"/>
    </location>
</feature>
<comment type="caution">
    <text evidence="4">The sequence shown here is derived from an EMBL/GenBank/DDBJ whole genome shotgun (WGS) entry which is preliminary data.</text>
</comment>
<keyword evidence="2" id="KW-0732">Signal</keyword>
<protein>
    <submittedName>
        <fullName evidence="4">Peptidoglycan/xylan/chitin deacetylase (PgdA/CDA1 family)</fullName>
    </submittedName>
</protein>
<evidence type="ECO:0000313" key="4">
    <source>
        <dbReference type="EMBL" id="RZU16228.1"/>
    </source>
</evidence>
<proteinExistence type="predicted"/>
<dbReference type="OrthoDB" id="3173508at2"/>
<dbReference type="PROSITE" id="PS51257">
    <property type="entry name" value="PROKAR_LIPOPROTEIN"/>
    <property type="match status" value="1"/>
</dbReference>
<dbReference type="GO" id="GO:0005975">
    <property type="term" value="P:carbohydrate metabolic process"/>
    <property type="evidence" value="ECO:0007669"/>
    <property type="project" value="InterPro"/>
</dbReference>
<accession>A0A4Q7X0U2</accession>
<dbReference type="RefSeq" id="WP_130445158.1">
    <property type="nucleotide sequence ID" value="NZ_SHKR01000012.1"/>
</dbReference>
<dbReference type="PROSITE" id="PS51677">
    <property type="entry name" value="NODB"/>
    <property type="match status" value="1"/>
</dbReference>
<feature type="compositionally biased region" description="Low complexity" evidence="1">
    <location>
        <begin position="42"/>
        <end position="65"/>
    </location>
</feature>
<feature type="chain" id="PRO_5038729605" evidence="2">
    <location>
        <begin position="31"/>
        <end position="249"/>
    </location>
</feature>